<dbReference type="PANTHER" id="PTHR15231">
    <property type="entry name" value="PHOSPHATIDYLINOSITOL N-ACETYLGLUCOSAMINYLTRANSFERASE SUBUNIT H"/>
    <property type="match status" value="1"/>
</dbReference>
<dbReference type="Proteomes" id="UP000011668">
    <property type="component" value="Unassembled WGS sequence"/>
</dbReference>
<evidence type="ECO:0000313" key="7">
    <source>
        <dbReference type="Proteomes" id="UP000011668"/>
    </source>
</evidence>
<dbReference type="HOGENOM" id="CLU_114240_0_0_1"/>
<dbReference type="EMBL" id="AFRT01001254">
    <property type="protein sequence ID" value="ELU40953.1"/>
    <property type="molecule type" value="Genomic_DNA"/>
</dbReference>
<feature type="transmembrane region" description="Helical" evidence="4">
    <location>
        <begin position="76"/>
        <end position="96"/>
    </location>
</feature>
<evidence type="ECO:0000256" key="2">
    <source>
        <dbReference type="ARBA" id="ARBA00009610"/>
    </source>
</evidence>
<dbReference type="Pfam" id="PF10181">
    <property type="entry name" value="PIG-H"/>
    <property type="match status" value="1"/>
</dbReference>
<dbReference type="GO" id="GO:0000506">
    <property type="term" value="C:glycosylphosphatidylinositol-N-acetylglucosaminyltransferase (GPI-GnT) complex"/>
    <property type="evidence" value="ECO:0007669"/>
    <property type="project" value="InterPro"/>
</dbReference>
<reference evidence="6 7" key="1">
    <citation type="journal article" date="2013" name="Nat. Commun.">
        <title>The evolution and pathogenic mechanisms of the rice sheath blight pathogen.</title>
        <authorList>
            <person name="Zheng A."/>
            <person name="Lin R."/>
            <person name="Xu L."/>
            <person name="Qin P."/>
            <person name="Tang C."/>
            <person name="Ai P."/>
            <person name="Zhang D."/>
            <person name="Liu Y."/>
            <person name="Sun Z."/>
            <person name="Feng H."/>
            <person name="Wang Y."/>
            <person name="Chen Y."/>
            <person name="Liang X."/>
            <person name="Fu R."/>
            <person name="Li Q."/>
            <person name="Zhang J."/>
            <person name="Yu X."/>
            <person name="Xie Z."/>
            <person name="Ding L."/>
            <person name="Guan P."/>
            <person name="Tang J."/>
            <person name="Liang Y."/>
            <person name="Wang S."/>
            <person name="Deng Q."/>
            <person name="Li S."/>
            <person name="Zhu J."/>
            <person name="Wang L."/>
            <person name="Liu H."/>
            <person name="Li P."/>
        </authorList>
    </citation>
    <scope>NUCLEOTIDE SEQUENCE [LARGE SCALE GENOMIC DNA]</scope>
    <source>
        <strain evidence="7">AG-1 IA</strain>
    </source>
</reference>
<protein>
    <submittedName>
        <fullName evidence="6">PIG-H domain-containing protein</fullName>
    </submittedName>
</protein>
<gene>
    <name evidence="6" type="ORF">AG1IA_05020</name>
</gene>
<dbReference type="STRING" id="983506.L8WVZ8"/>
<keyword evidence="7" id="KW-1185">Reference proteome</keyword>
<comment type="pathway">
    <text evidence="1">Glycolipid biosynthesis; glycosylphosphatidylinositol-anchor biosynthesis.</text>
</comment>
<feature type="region of interest" description="Disordered" evidence="3">
    <location>
        <begin position="190"/>
        <end position="209"/>
    </location>
</feature>
<feature type="domain" description="Phosphatidylinositol N-acetylglucosaminyltransferase subunit H conserved" evidence="5">
    <location>
        <begin position="92"/>
        <end position="164"/>
    </location>
</feature>
<dbReference type="GO" id="GO:0006506">
    <property type="term" value="P:GPI anchor biosynthetic process"/>
    <property type="evidence" value="ECO:0007669"/>
    <property type="project" value="UniProtKB-UniPathway"/>
</dbReference>
<keyword evidence="4" id="KW-1133">Transmembrane helix</keyword>
<organism evidence="6 7">
    <name type="scientific">Thanatephorus cucumeris (strain AG1-IA)</name>
    <name type="common">Rice sheath blight fungus</name>
    <name type="synonym">Rhizoctonia solani</name>
    <dbReference type="NCBI Taxonomy" id="983506"/>
    <lineage>
        <taxon>Eukaryota</taxon>
        <taxon>Fungi</taxon>
        <taxon>Dikarya</taxon>
        <taxon>Basidiomycota</taxon>
        <taxon>Agaricomycotina</taxon>
        <taxon>Agaricomycetes</taxon>
        <taxon>Cantharellales</taxon>
        <taxon>Ceratobasidiaceae</taxon>
        <taxon>Rhizoctonia</taxon>
        <taxon>Rhizoctonia solani AG-1</taxon>
    </lineage>
</organism>
<accession>L8WVZ8</accession>
<dbReference type="AlphaFoldDB" id="L8WVZ8"/>
<keyword evidence="4" id="KW-0812">Transmembrane</keyword>
<keyword evidence="4" id="KW-0472">Membrane</keyword>
<dbReference type="InterPro" id="IPR019328">
    <property type="entry name" value="PIGH-H_dom"/>
</dbReference>
<evidence type="ECO:0000256" key="3">
    <source>
        <dbReference type="SAM" id="MobiDB-lite"/>
    </source>
</evidence>
<comment type="similarity">
    <text evidence="2">Belongs to the PIGH family.</text>
</comment>
<dbReference type="InterPro" id="IPR044215">
    <property type="entry name" value="PIG-H"/>
</dbReference>
<evidence type="ECO:0000256" key="4">
    <source>
        <dbReference type="SAM" id="Phobius"/>
    </source>
</evidence>
<dbReference type="OrthoDB" id="6256716at2759"/>
<evidence type="ECO:0000259" key="5">
    <source>
        <dbReference type="Pfam" id="PF10181"/>
    </source>
</evidence>
<dbReference type="UniPathway" id="UPA00196"/>
<name>L8WVZ8_THACA</name>
<sequence>MSSVRLKNENSRSKAGVLIKSRGIDLVVKEFNGGIVEYRVKREPITSIQVRDGVIGAAVAFLAFKRKLGLDSDTSIFSWAIALGVLLVAIESIFVFPSVGIQLETCRGLVFLGQYVLSAGASRYFLPLAGISDIVINEGLCGWNVRRYLAVLSAGESRLHVVFQNIDPPFPVLKEVYHGLRETLFDEWDEEEGPTQVNQGKDVSRLTHR</sequence>
<evidence type="ECO:0000256" key="1">
    <source>
        <dbReference type="ARBA" id="ARBA00004687"/>
    </source>
</evidence>
<evidence type="ECO:0000313" key="6">
    <source>
        <dbReference type="EMBL" id="ELU40953.1"/>
    </source>
</evidence>
<proteinExistence type="inferred from homology"/>
<comment type="caution">
    <text evidence="6">The sequence shown here is derived from an EMBL/GenBank/DDBJ whole genome shotgun (WGS) entry which is preliminary data.</text>
</comment>
<dbReference type="PANTHER" id="PTHR15231:SF1">
    <property type="entry name" value="PHOSPHATIDYLINOSITOL N-ACETYLGLUCOSAMINYLTRANSFERASE SUBUNIT H"/>
    <property type="match status" value="1"/>
</dbReference>